<dbReference type="PANTHER" id="PTHR33414">
    <property type="entry name" value="PROTEIN PLASTID MOVEMENT IMPAIRED 1-RELATED 1"/>
    <property type="match status" value="1"/>
</dbReference>
<evidence type="ECO:0000313" key="4">
    <source>
        <dbReference type="Proteomes" id="UP001370490"/>
    </source>
</evidence>
<protein>
    <submittedName>
        <fullName evidence="3">NT-type C2 domain</fullName>
    </submittedName>
</protein>
<dbReference type="Pfam" id="PF21745">
    <property type="entry name" value="PMI1_PMIR1-2_C"/>
    <property type="match status" value="1"/>
</dbReference>
<evidence type="ECO:0000259" key="2">
    <source>
        <dbReference type="PROSITE" id="PS51840"/>
    </source>
</evidence>
<accession>A0AAN8YX46</accession>
<dbReference type="Proteomes" id="UP001370490">
    <property type="component" value="Unassembled WGS sequence"/>
</dbReference>
<feature type="compositionally biased region" description="Gly residues" evidence="1">
    <location>
        <begin position="11"/>
        <end position="20"/>
    </location>
</feature>
<gene>
    <name evidence="3" type="ORF">RJ641_022444</name>
</gene>
<dbReference type="InterPro" id="IPR019448">
    <property type="entry name" value="NT-C2"/>
</dbReference>
<evidence type="ECO:0000313" key="3">
    <source>
        <dbReference type="EMBL" id="KAK6912843.1"/>
    </source>
</evidence>
<feature type="region of interest" description="Disordered" evidence="1">
    <location>
        <begin position="44"/>
        <end position="68"/>
    </location>
</feature>
<comment type="caution">
    <text evidence="3">The sequence shown here is derived from an EMBL/GenBank/DDBJ whole genome shotgun (WGS) entry which is preliminary data.</text>
</comment>
<dbReference type="PROSITE" id="PS51840">
    <property type="entry name" value="C2_NT"/>
    <property type="match status" value="1"/>
</dbReference>
<dbReference type="AlphaFoldDB" id="A0AAN8YX46"/>
<dbReference type="InterPro" id="IPR039614">
    <property type="entry name" value="PMI1-like"/>
</dbReference>
<reference evidence="3 4" key="1">
    <citation type="submission" date="2023-12" db="EMBL/GenBank/DDBJ databases">
        <title>A high-quality genome assembly for Dillenia turbinata (Dilleniales).</title>
        <authorList>
            <person name="Chanderbali A."/>
        </authorList>
    </citation>
    <scope>NUCLEOTIDE SEQUENCE [LARGE SCALE GENOMIC DNA]</scope>
    <source>
        <strain evidence="3">LSX21</strain>
        <tissue evidence="3">Leaf</tissue>
    </source>
</reference>
<dbReference type="EMBL" id="JBAMMX010000027">
    <property type="protein sequence ID" value="KAK6912843.1"/>
    <property type="molecule type" value="Genomic_DNA"/>
</dbReference>
<dbReference type="InterPro" id="IPR048972">
    <property type="entry name" value="PMI1_PMIR1-2_C"/>
</dbReference>
<evidence type="ECO:0000256" key="1">
    <source>
        <dbReference type="SAM" id="MobiDB-lite"/>
    </source>
</evidence>
<name>A0AAN8YX46_9MAGN</name>
<sequence length="1101" mass="121609">MMLGKTDSGKKGGGGGGGDSSNGRLLRDIEEISKALYLHRAPPKALVSQSSVRSKSAGKSRISDSKSRKLKPNYVKEELLLQEKKSSIWKWKPLKALSHIGYHRFKCCFFLHVHSVEGLPSYFNDANLCVYWKRKDELLRTRSSHVVHGVAEFDETLMHKCVVYGSKSGHHHAAKYEAKRSLVYVAVMGVPVIDLGKHWIDLTRLLPLTLEELEGEKSMGKWTTSFKLIGKAKEATLNVSFGFSVIRDNSIELHSNINVPDFLDLGPDVPSSVESIAGFNRKNGEGKHHQDRSIPGSELASQLVDVKVLHDVFPSTGLELSKSIKSLYKKLDAVEFGYSEDFDLASPNLKPSFNSEFPKETIGDEDDEAEFIITEKGIELPFKEENKLKENPAGSFKDLQVDIDDVSEIIEGDEAALEGHTKDNLLDTTKDKVKESGYKDGKKTFYMEELVLEDFESDFSRLYVTESQWLDPSEVILESPGQENCLEGNLVSKAGQVGRSLSLDDVTEAVANDFLNMLDIENGSTGLGIDSDPESPRERLLRQFEKEVLAAGDFFFDFEARGKQMDTTSVACTFGDCSEEFEFALANSTASKNQKGLNLSLRDKRKARMLENLETDSLMRQWGLNEASFRSAPHESSGGFGSPIAVLPEKPVELPALAEGLGPIVQLKSGGLLRSMNPLLFKNSKSGGRLVMQASNLVVLPAEMGSDILEILQHLASVGVEKLSMQVNNLMPLEEITVKTLQQAVLVATPVAVPKRKGLLHHEPELFLHSFNEGNGIQGVGENYVCSEDLSLLAVDKIEALLLEGLRIQSGMSDEEAPSRISPRSIAKISISEGRKAGFGTPGLKMVAGLSQWDTRENEIDFDEIMGLSITLDEWIRLDAHIVGDEEQISQQTFKILTAHHANIDDLATRRLDKGSNGRSGLLGNNFTLALMVQLRDPLRDFESIGAPILALVDVERNKADDNEKSEPEKEFSIEEGIEEYDVKDNACSPLFKIIEVHLAGLNTKPGTKRLWGTTAQKHPGSSWLLANGLGKSNRQPFSTSKAIIAKVPQCTTMKVHPWDTLWSISFCEHSLGSKVTGCSVTVTHTRNPDIIFPSDTMRLQ</sequence>
<proteinExistence type="predicted"/>
<feature type="region of interest" description="Disordered" evidence="1">
    <location>
        <begin position="1"/>
        <end position="24"/>
    </location>
</feature>
<dbReference type="Pfam" id="PF10358">
    <property type="entry name" value="NT-C2"/>
    <property type="match status" value="1"/>
</dbReference>
<feature type="domain" description="C2 NT-type" evidence="2">
    <location>
        <begin position="97"/>
        <end position="245"/>
    </location>
</feature>
<organism evidence="3 4">
    <name type="scientific">Dillenia turbinata</name>
    <dbReference type="NCBI Taxonomy" id="194707"/>
    <lineage>
        <taxon>Eukaryota</taxon>
        <taxon>Viridiplantae</taxon>
        <taxon>Streptophyta</taxon>
        <taxon>Embryophyta</taxon>
        <taxon>Tracheophyta</taxon>
        <taxon>Spermatophyta</taxon>
        <taxon>Magnoliopsida</taxon>
        <taxon>eudicotyledons</taxon>
        <taxon>Gunneridae</taxon>
        <taxon>Pentapetalae</taxon>
        <taxon>Dilleniales</taxon>
        <taxon>Dilleniaceae</taxon>
        <taxon>Dillenia</taxon>
    </lineage>
</organism>
<keyword evidence="4" id="KW-1185">Reference proteome</keyword>
<dbReference type="PANTHER" id="PTHR33414:SF10">
    <property type="entry name" value="PROTEIN PLASTID MOVEMENT IMPAIRED 1-RELATED 2"/>
    <property type="match status" value="1"/>
</dbReference>